<dbReference type="PANTHER" id="PTHR30376:SF3">
    <property type="entry name" value="RNA POLYMERASE SIGMA FACTOR RPOH"/>
    <property type="match status" value="1"/>
</dbReference>
<dbReference type="Gene3D" id="1.10.601.10">
    <property type="entry name" value="RNA Polymerase Primary Sigma Factor"/>
    <property type="match status" value="1"/>
</dbReference>
<dbReference type="InterPro" id="IPR013324">
    <property type="entry name" value="RNA_pol_sigma_r3/r4-like"/>
</dbReference>
<dbReference type="PIRSF" id="PIRSF000770">
    <property type="entry name" value="RNA_pol_sigma-SigE/K"/>
    <property type="match status" value="1"/>
</dbReference>
<name>A0A1Y6B5I9_9BACT</name>
<evidence type="ECO:0000256" key="5">
    <source>
        <dbReference type="ARBA" id="ARBA00023163"/>
    </source>
</evidence>
<evidence type="ECO:0000256" key="2">
    <source>
        <dbReference type="ARBA" id="ARBA00023015"/>
    </source>
</evidence>
<dbReference type="InterPro" id="IPR007627">
    <property type="entry name" value="RNA_pol_sigma70_r2"/>
</dbReference>
<dbReference type="InterPro" id="IPR014284">
    <property type="entry name" value="RNA_pol_sigma-70_dom"/>
</dbReference>
<dbReference type="NCBIfam" id="NF005143">
    <property type="entry name" value="PRK06596.1"/>
    <property type="match status" value="1"/>
</dbReference>
<evidence type="ECO:0000259" key="6">
    <source>
        <dbReference type="PROSITE" id="PS00716"/>
    </source>
</evidence>
<dbReference type="SUPFAM" id="SSF88946">
    <property type="entry name" value="Sigma2 domain of RNA polymerase sigma factors"/>
    <property type="match status" value="1"/>
</dbReference>
<dbReference type="InterPro" id="IPR050813">
    <property type="entry name" value="Sigma-70_Factor"/>
</dbReference>
<keyword evidence="5" id="KW-0804">Transcription</keyword>
<sequence>MSQKLPAKQSGGVPAKMSPLQLYLQEIAKYPLLSPEEEFETARQHFEDGDITAAHRLVTSNLRLVVKIANDFRQAQVNLLDLIQEGNYGLMQAVKKYNPYKGVKLSSYAAWWIRAFILKHIMDNKSQVKIGTTAAQRKLFFNLKKEADRLLAEYDRIDTKLLAENLNVKEKDVIEMQMRLSAPDYSLDAPIQKDGGESVSRGSMIPTQEESAEDQLAELEVIDLFAEHLEEFKDTLKDRDLEIFEDRIISENPLTLQEIGDRYGVSRERARQLEVKIIKNLRQFVKDKGVIDVDLGD</sequence>
<dbReference type="PANTHER" id="PTHR30376">
    <property type="entry name" value="SIGMA FACTOR RPOH HEAT SHOCK RELATED"/>
    <property type="match status" value="1"/>
</dbReference>
<dbReference type="AlphaFoldDB" id="A0A1Y6B5I9"/>
<protein>
    <submittedName>
        <fullName evidence="7">RNA polymerase, sigma 32 subunit, RpoH</fullName>
    </submittedName>
</protein>
<dbReference type="InterPro" id="IPR013325">
    <property type="entry name" value="RNA_pol_sigma_r2"/>
</dbReference>
<dbReference type="InterPro" id="IPR009042">
    <property type="entry name" value="RNA_pol_sigma70_r1_2"/>
</dbReference>
<dbReference type="NCBIfam" id="TIGR02937">
    <property type="entry name" value="sigma70-ECF"/>
    <property type="match status" value="1"/>
</dbReference>
<dbReference type="GO" id="GO:0006352">
    <property type="term" value="P:DNA-templated transcription initiation"/>
    <property type="evidence" value="ECO:0007669"/>
    <property type="project" value="InterPro"/>
</dbReference>
<keyword evidence="2" id="KW-0805">Transcription regulation</keyword>
<dbReference type="PROSITE" id="PS00716">
    <property type="entry name" value="SIGMA70_2"/>
    <property type="match status" value="1"/>
</dbReference>
<organism evidence="7 8">
    <name type="scientific">Pseudobacteriovorax antillogorgiicola</name>
    <dbReference type="NCBI Taxonomy" id="1513793"/>
    <lineage>
        <taxon>Bacteria</taxon>
        <taxon>Pseudomonadati</taxon>
        <taxon>Bdellovibrionota</taxon>
        <taxon>Oligoflexia</taxon>
        <taxon>Oligoflexales</taxon>
        <taxon>Pseudobacteriovoracaceae</taxon>
        <taxon>Pseudobacteriovorax</taxon>
    </lineage>
</organism>
<comment type="similarity">
    <text evidence="1">Belongs to the sigma-70 factor family.</text>
</comment>
<dbReference type="Proteomes" id="UP000192907">
    <property type="component" value="Unassembled WGS sequence"/>
</dbReference>
<keyword evidence="3" id="KW-0731">Sigma factor</keyword>
<evidence type="ECO:0000256" key="4">
    <source>
        <dbReference type="ARBA" id="ARBA00023125"/>
    </source>
</evidence>
<keyword evidence="8" id="KW-1185">Reference proteome</keyword>
<dbReference type="Gene3D" id="1.20.140.160">
    <property type="match status" value="1"/>
</dbReference>
<dbReference type="RefSeq" id="WP_159455079.1">
    <property type="nucleotide sequence ID" value="NZ_FWZT01000001.1"/>
</dbReference>
<accession>A0A1Y6B5I9</accession>
<dbReference type="PRINTS" id="PR00046">
    <property type="entry name" value="SIGMA70FCT"/>
</dbReference>
<dbReference type="InterPro" id="IPR007630">
    <property type="entry name" value="RNA_pol_sigma70_r4"/>
</dbReference>
<gene>
    <name evidence="7" type="ORF">SAMN06296036_101406</name>
</gene>
<dbReference type="EMBL" id="FWZT01000001">
    <property type="protein sequence ID" value="SME90863.1"/>
    <property type="molecule type" value="Genomic_DNA"/>
</dbReference>
<evidence type="ECO:0000256" key="3">
    <source>
        <dbReference type="ARBA" id="ARBA00023082"/>
    </source>
</evidence>
<dbReference type="STRING" id="1513793.SAMN06296036_101406"/>
<evidence type="ECO:0000313" key="8">
    <source>
        <dbReference type="Proteomes" id="UP000192907"/>
    </source>
</evidence>
<dbReference type="GO" id="GO:0003677">
    <property type="term" value="F:DNA binding"/>
    <property type="evidence" value="ECO:0007669"/>
    <property type="project" value="UniProtKB-KW"/>
</dbReference>
<evidence type="ECO:0000256" key="1">
    <source>
        <dbReference type="ARBA" id="ARBA00007788"/>
    </source>
</evidence>
<keyword evidence="4" id="KW-0238">DNA-binding</keyword>
<proteinExistence type="inferred from homology"/>
<dbReference type="Pfam" id="PF00140">
    <property type="entry name" value="Sigma70_r1_2"/>
    <property type="match status" value="1"/>
</dbReference>
<feature type="domain" description="RNA polymerase sigma-70" evidence="6">
    <location>
        <begin position="255"/>
        <end position="281"/>
    </location>
</feature>
<evidence type="ECO:0000313" key="7">
    <source>
        <dbReference type="EMBL" id="SME90863.1"/>
    </source>
</evidence>
<dbReference type="Pfam" id="PF04542">
    <property type="entry name" value="Sigma70_r2"/>
    <property type="match status" value="1"/>
</dbReference>
<dbReference type="SUPFAM" id="SSF88659">
    <property type="entry name" value="Sigma3 and sigma4 domains of RNA polymerase sigma factors"/>
    <property type="match status" value="1"/>
</dbReference>
<dbReference type="GO" id="GO:0016987">
    <property type="term" value="F:sigma factor activity"/>
    <property type="evidence" value="ECO:0007669"/>
    <property type="project" value="UniProtKB-KW"/>
</dbReference>
<reference evidence="8" key="1">
    <citation type="submission" date="2017-04" db="EMBL/GenBank/DDBJ databases">
        <authorList>
            <person name="Varghese N."/>
            <person name="Submissions S."/>
        </authorList>
    </citation>
    <scope>NUCLEOTIDE SEQUENCE [LARGE SCALE GENOMIC DNA]</scope>
    <source>
        <strain evidence="8">RKEM611</strain>
    </source>
</reference>
<dbReference type="InterPro" id="IPR000943">
    <property type="entry name" value="RNA_pol_sigma70"/>
</dbReference>
<dbReference type="Pfam" id="PF04545">
    <property type="entry name" value="Sigma70_r4"/>
    <property type="match status" value="1"/>
</dbReference>